<sequence length="114" mass="13413">MGGNKIDLILEVLLTAIFTDSEELLELSESKKASKSWWRWISYSIVALWVAFAIFLLVVSIESINLIIFNRQEAKSILELVAISFVFWFLTLFWFYKTYCLYLKIKVVYKNSKI</sequence>
<feature type="transmembrane region" description="Helical" evidence="1">
    <location>
        <begin position="40"/>
        <end position="64"/>
    </location>
</feature>
<feature type="transmembrane region" description="Helical" evidence="1">
    <location>
        <begin position="76"/>
        <end position="96"/>
    </location>
</feature>
<protein>
    <submittedName>
        <fullName evidence="2">Uncharacterized protein</fullName>
    </submittedName>
</protein>
<evidence type="ECO:0000313" key="3">
    <source>
        <dbReference type="Proteomes" id="UP000003330"/>
    </source>
</evidence>
<evidence type="ECO:0000256" key="1">
    <source>
        <dbReference type="SAM" id="Phobius"/>
    </source>
</evidence>
<organism evidence="2 3">
    <name type="scientific">Streptococcus ictaluri 707-05</name>
    <dbReference type="NCBI Taxonomy" id="764299"/>
    <lineage>
        <taxon>Bacteria</taxon>
        <taxon>Bacillati</taxon>
        <taxon>Bacillota</taxon>
        <taxon>Bacilli</taxon>
        <taxon>Lactobacillales</taxon>
        <taxon>Streptococcaceae</taxon>
        <taxon>Streptococcus</taxon>
    </lineage>
</organism>
<keyword evidence="1" id="KW-1133">Transmembrane helix</keyword>
<comment type="caution">
    <text evidence="2">The sequence shown here is derived from an EMBL/GenBank/DDBJ whole genome shotgun (WGS) entry which is preliminary data.</text>
</comment>
<accession>G5K608</accession>
<dbReference type="RefSeq" id="WP_008090782.1">
    <property type="nucleotide sequence ID" value="NZ_AEUX02000008.1"/>
</dbReference>
<proteinExistence type="predicted"/>
<dbReference type="Proteomes" id="UP000003330">
    <property type="component" value="Unassembled WGS sequence"/>
</dbReference>
<keyword evidence="1" id="KW-0812">Transmembrane</keyword>
<reference evidence="2 3" key="1">
    <citation type="journal article" date="2014" name="Int. J. Syst. Evol. Microbiol.">
        <title>Phylogenomics and the dynamic genome evolution of the genus Streptococcus.</title>
        <authorList>
            <consortium name="The Broad Institute Genome Sequencing Platform"/>
            <person name="Richards V.P."/>
            <person name="Palmer S.R."/>
            <person name="Pavinski Bitar P.D."/>
            <person name="Qin X."/>
            <person name="Weinstock G.M."/>
            <person name="Highlander S.K."/>
            <person name="Town C.D."/>
            <person name="Burne R.A."/>
            <person name="Stanhope M.J."/>
        </authorList>
    </citation>
    <scope>NUCLEOTIDE SEQUENCE [LARGE SCALE GENOMIC DNA]</scope>
    <source>
        <strain evidence="2 3">707-05</strain>
    </source>
</reference>
<dbReference type="AlphaFoldDB" id="G5K608"/>
<dbReference type="EMBL" id="AEUX02000008">
    <property type="protein sequence ID" value="EHI68739.1"/>
    <property type="molecule type" value="Genomic_DNA"/>
</dbReference>
<keyword evidence="3" id="KW-1185">Reference proteome</keyword>
<gene>
    <name evidence="2" type="ORF">STRIC_0495</name>
</gene>
<evidence type="ECO:0000313" key="2">
    <source>
        <dbReference type="EMBL" id="EHI68739.1"/>
    </source>
</evidence>
<name>G5K608_9STRE</name>
<keyword evidence="1" id="KW-0472">Membrane</keyword>